<evidence type="ECO:0000256" key="1">
    <source>
        <dbReference type="ARBA" id="ARBA00008601"/>
    </source>
</evidence>
<gene>
    <name evidence="8" type="ORF">MNOR_LOCUS28061</name>
</gene>
<dbReference type="InterPro" id="IPR000387">
    <property type="entry name" value="Tyr_Pase_dom"/>
</dbReference>
<dbReference type="EC" id="3.1.3.48" evidence="2"/>
<dbReference type="Proteomes" id="UP001497623">
    <property type="component" value="Unassembled WGS sequence"/>
</dbReference>
<feature type="active site" description="Phosphocysteine intermediate" evidence="5">
    <location>
        <position position="97"/>
    </location>
</feature>
<feature type="non-terminal residue" evidence="8">
    <location>
        <position position="310"/>
    </location>
</feature>
<dbReference type="PANTHER" id="PTHR45848">
    <property type="entry name" value="DUAL SPECIFICITY PROTEIN PHOSPHATASE 12 FAMILY MEMBER"/>
    <property type="match status" value="1"/>
</dbReference>
<dbReference type="Gene3D" id="3.90.190.10">
    <property type="entry name" value="Protein tyrosine phosphatase superfamily"/>
    <property type="match status" value="1"/>
</dbReference>
<dbReference type="SMART" id="SM00195">
    <property type="entry name" value="DSPc"/>
    <property type="match status" value="1"/>
</dbReference>
<feature type="domain" description="Tyrosine-protein phosphatase" evidence="6">
    <location>
        <begin position="14"/>
        <end position="153"/>
    </location>
</feature>
<evidence type="ECO:0000259" key="6">
    <source>
        <dbReference type="PROSITE" id="PS50054"/>
    </source>
</evidence>
<dbReference type="GO" id="GO:0004725">
    <property type="term" value="F:protein tyrosine phosphatase activity"/>
    <property type="evidence" value="ECO:0007669"/>
    <property type="project" value="UniProtKB-EC"/>
</dbReference>
<dbReference type="SUPFAM" id="SSF52799">
    <property type="entry name" value="(Phosphotyrosine protein) phosphatases II"/>
    <property type="match status" value="1"/>
</dbReference>
<dbReference type="AlphaFoldDB" id="A0AAV2RTT1"/>
<feature type="domain" description="Tyrosine specific protein phosphatases" evidence="7">
    <location>
        <begin position="71"/>
        <end position="134"/>
    </location>
</feature>
<evidence type="ECO:0000256" key="5">
    <source>
        <dbReference type="PIRSR" id="PIRSR000941-50"/>
    </source>
</evidence>
<evidence type="ECO:0000313" key="8">
    <source>
        <dbReference type="EMBL" id="CAL4137324.1"/>
    </source>
</evidence>
<keyword evidence="9" id="KW-1185">Reference proteome</keyword>
<dbReference type="PANTHER" id="PTHR45848:SF4">
    <property type="entry name" value="DUAL SPECIFICITY PROTEIN PHOSPHATASE 12"/>
    <property type="match status" value="1"/>
</dbReference>
<dbReference type="InterPro" id="IPR020422">
    <property type="entry name" value="TYR_PHOSPHATASE_DUAL_dom"/>
</dbReference>
<dbReference type="Pfam" id="PF00782">
    <property type="entry name" value="DSPc"/>
    <property type="match status" value="1"/>
</dbReference>
<organism evidence="8 9">
    <name type="scientific">Meganyctiphanes norvegica</name>
    <name type="common">Northern krill</name>
    <name type="synonym">Thysanopoda norvegica</name>
    <dbReference type="NCBI Taxonomy" id="48144"/>
    <lineage>
        <taxon>Eukaryota</taxon>
        <taxon>Metazoa</taxon>
        <taxon>Ecdysozoa</taxon>
        <taxon>Arthropoda</taxon>
        <taxon>Crustacea</taxon>
        <taxon>Multicrustacea</taxon>
        <taxon>Malacostraca</taxon>
        <taxon>Eumalacostraca</taxon>
        <taxon>Eucarida</taxon>
        <taxon>Euphausiacea</taxon>
        <taxon>Euphausiidae</taxon>
        <taxon>Meganyctiphanes</taxon>
    </lineage>
</organism>
<evidence type="ECO:0000313" key="9">
    <source>
        <dbReference type="Proteomes" id="UP001497623"/>
    </source>
</evidence>
<evidence type="ECO:0000259" key="7">
    <source>
        <dbReference type="PROSITE" id="PS50056"/>
    </source>
</evidence>
<dbReference type="GO" id="GO:0008138">
    <property type="term" value="F:protein tyrosine/serine/threonine phosphatase activity"/>
    <property type="evidence" value="ECO:0007669"/>
    <property type="project" value="InterPro"/>
</dbReference>
<dbReference type="PIRSF" id="PIRSF000941">
    <property type="entry name" value="DUSP12"/>
    <property type="match status" value="1"/>
</dbReference>
<evidence type="ECO:0000256" key="3">
    <source>
        <dbReference type="ARBA" id="ARBA00022801"/>
    </source>
</evidence>
<comment type="caution">
    <text evidence="8">The sequence shown here is derived from an EMBL/GenBank/DDBJ whole genome shotgun (WGS) entry which is preliminary data.</text>
</comment>
<dbReference type="InterPro" id="IPR029021">
    <property type="entry name" value="Prot-tyrosine_phosphatase-like"/>
</dbReference>
<reference evidence="8 9" key="1">
    <citation type="submission" date="2024-05" db="EMBL/GenBank/DDBJ databases">
        <authorList>
            <person name="Wallberg A."/>
        </authorList>
    </citation>
    <scope>NUCLEOTIDE SEQUENCE [LARGE SCALE GENOMIC DNA]</scope>
</reference>
<sequence length="310" mass="35261">MSECESMRFGTKIYIQSIEYFEFISAQQQLQQLSSPLISHISISHSISTPPTPPHLKAIRNAFLVDDVAHSDLVSFFSSAADFIEDGQRKGNVLVHCHFGVSRSATLVACFLMRKYKITVDEALYRIKIKRPSIGPNKGFISQMLLYHTMNFTIQKSNILYKLYKLQNQNSSTTYFDISNVEEVFEEVEEILQADKDAHIDSEVAYKCKSCRVSLIHSNELIPHESGKNPHWTNKDLLSLSYNGNQCNKGIFTIPLKWMKEFLPHVEGKLLCFKCRAKIGAFNWVKGCVCPCGSKMHPGFCFVPSKVDRC</sequence>
<evidence type="ECO:0000256" key="4">
    <source>
        <dbReference type="ARBA" id="ARBA00022912"/>
    </source>
</evidence>
<accession>A0AAV2RTT1</accession>
<keyword evidence="3" id="KW-0378">Hydrolase</keyword>
<dbReference type="InterPro" id="IPR000340">
    <property type="entry name" value="Dual-sp_phosphatase_cat-dom"/>
</dbReference>
<dbReference type="EMBL" id="CAXKWB010030333">
    <property type="protein sequence ID" value="CAL4137324.1"/>
    <property type="molecule type" value="Genomic_DNA"/>
</dbReference>
<keyword evidence="4" id="KW-0904">Protein phosphatase</keyword>
<name>A0AAV2RTT1_MEGNR</name>
<evidence type="ECO:0000256" key="2">
    <source>
        <dbReference type="ARBA" id="ARBA00013064"/>
    </source>
</evidence>
<proteinExistence type="inferred from homology"/>
<dbReference type="GO" id="GO:0005634">
    <property type="term" value="C:nucleus"/>
    <property type="evidence" value="ECO:0007669"/>
    <property type="project" value="TreeGrafter"/>
</dbReference>
<dbReference type="InterPro" id="IPR016278">
    <property type="entry name" value="DUSP12"/>
</dbReference>
<dbReference type="PROSITE" id="PS00383">
    <property type="entry name" value="TYR_PHOSPHATASE_1"/>
    <property type="match status" value="1"/>
</dbReference>
<dbReference type="InterPro" id="IPR016130">
    <property type="entry name" value="Tyr_Pase_AS"/>
</dbReference>
<dbReference type="PROSITE" id="PS50056">
    <property type="entry name" value="TYR_PHOSPHATASE_2"/>
    <property type="match status" value="1"/>
</dbReference>
<dbReference type="PROSITE" id="PS50054">
    <property type="entry name" value="TYR_PHOSPHATASE_DUAL"/>
    <property type="match status" value="1"/>
</dbReference>
<comment type="similarity">
    <text evidence="1">Belongs to the protein-tyrosine phosphatase family. Non-receptor class dual specificity subfamily.</text>
</comment>
<dbReference type="CDD" id="cd14498">
    <property type="entry name" value="DSP"/>
    <property type="match status" value="1"/>
</dbReference>
<protein>
    <recommendedName>
        <fullName evidence="2">protein-tyrosine-phosphatase</fullName>
        <ecNumber evidence="2">3.1.3.48</ecNumber>
    </recommendedName>
</protein>